<comment type="function">
    <text evidence="4">Lytic transglycosylase with a strong preference for naked glycan strands that lack stem peptides.</text>
</comment>
<evidence type="ECO:0000256" key="3">
    <source>
        <dbReference type="ARBA" id="ARBA00023316"/>
    </source>
</evidence>
<organism evidence="7 8">
    <name type="scientific">Brevundimonas kwangchunensis</name>
    <dbReference type="NCBI Taxonomy" id="322163"/>
    <lineage>
        <taxon>Bacteria</taxon>
        <taxon>Pseudomonadati</taxon>
        <taxon>Pseudomonadota</taxon>
        <taxon>Alphaproteobacteria</taxon>
        <taxon>Caulobacterales</taxon>
        <taxon>Caulobacteraceae</taxon>
        <taxon>Brevundimonas</taxon>
    </lineage>
</organism>
<keyword evidence="1" id="KW-0732">Signal</keyword>
<sequence>MPVVTDPAPIVSGTMRPYQIRGRWYHPEEQPNYDETGLASWYGAQFNGRPTATGERFDMNALTAAHKTLPLPGLVEVTNTANGRSIVVRVNDRGPFVDNRIIDLSRGSAEALGLLERGVGEVRVRYLGRAPRLGSAQPVQYAATVSPAPPAPRPQQAPESAAYWIQAGAFSDRNAARRVADRLGDRATVDVANRGDSPLYRVLVGPWPDPNAAETARQAVVARGYADALLISAR</sequence>
<dbReference type="InterPro" id="IPR036908">
    <property type="entry name" value="RlpA-like_sf"/>
</dbReference>
<dbReference type="SUPFAM" id="SSF110997">
    <property type="entry name" value="Sporulation related repeat"/>
    <property type="match status" value="1"/>
</dbReference>
<dbReference type="SUPFAM" id="SSF50685">
    <property type="entry name" value="Barwin-like endoglucanases"/>
    <property type="match status" value="1"/>
</dbReference>
<gene>
    <name evidence="4" type="primary">rlpA</name>
    <name evidence="7" type="ORF">GCM10009422_18370</name>
</gene>
<dbReference type="InterPro" id="IPR007730">
    <property type="entry name" value="SPOR-like_dom"/>
</dbReference>
<proteinExistence type="inferred from homology"/>
<dbReference type="InterPro" id="IPR034718">
    <property type="entry name" value="RlpA"/>
</dbReference>
<dbReference type="HAMAP" id="MF_02071">
    <property type="entry name" value="RlpA"/>
    <property type="match status" value="1"/>
</dbReference>
<dbReference type="PANTHER" id="PTHR34183">
    <property type="entry name" value="ENDOLYTIC PEPTIDOGLYCAN TRANSGLYCOSYLASE RLPA"/>
    <property type="match status" value="1"/>
</dbReference>
<dbReference type="InterPro" id="IPR009009">
    <property type="entry name" value="RlpA-like_DPBB"/>
</dbReference>
<keyword evidence="8" id="KW-1185">Reference proteome</keyword>
<dbReference type="InterPro" id="IPR012997">
    <property type="entry name" value="RplA"/>
</dbReference>
<feature type="domain" description="SPOR" evidence="6">
    <location>
        <begin position="157"/>
        <end position="233"/>
    </location>
</feature>
<name>A0ABN1GXJ1_9CAUL</name>
<evidence type="ECO:0000256" key="2">
    <source>
        <dbReference type="ARBA" id="ARBA00023239"/>
    </source>
</evidence>
<protein>
    <recommendedName>
        <fullName evidence="4">Endolytic peptidoglycan transglycosylase RlpA</fullName>
        <ecNumber evidence="4">4.2.2.-</ecNumber>
    </recommendedName>
</protein>
<dbReference type="NCBIfam" id="TIGR00413">
    <property type="entry name" value="rlpA"/>
    <property type="match status" value="1"/>
</dbReference>
<evidence type="ECO:0000256" key="4">
    <source>
        <dbReference type="HAMAP-Rule" id="MF_02071"/>
    </source>
</evidence>
<dbReference type="InterPro" id="IPR036680">
    <property type="entry name" value="SPOR-like_sf"/>
</dbReference>
<evidence type="ECO:0000313" key="8">
    <source>
        <dbReference type="Proteomes" id="UP001501352"/>
    </source>
</evidence>
<accession>A0ABN1GXJ1</accession>
<reference evidence="7 8" key="1">
    <citation type="journal article" date="2019" name="Int. J. Syst. Evol. Microbiol.">
        <title>The Global Catalogue of Microorganisms (GCM) 10K type strain sequencing project: providing services to taxonomists for standard genome sequencing and annotation.</title>
        <authorList>
            <consortium name="The Broad Institute Genomics Platform"/>
            <consortium name="The Broad Institute Genome Sequencing Center for Infectious Disease"/>
            <person name="Wu L."/>
            <person name="Ma J."/>
        </authorList>
    </citation>
    <scope>NUCLEOTIDE SEQUENCE [LARGE SCALE GENOMIC DNA]</scope>
    <source>
        <strain evidence="7 8">JCM 12928</strain>
    </source>
</reference>
<dbReference type="PANTHER" id="PTHR34183:SF1">
    <property type="entry name" value="ENDOLYTIC PEPTIDOGLYCAN TRANSGLYCOSYLASE RLPA"/>
    <property type="match status" value="1"/>
</dbReference>
<dbReference type="Gene3D" id="3.30.70.1070">
    <property type="entry name" value="Sporulation related repeat"/>
    <property type="match status" value="1"/>
</dbReference>
<dbReference type="EC" id="4.2.2.-" evidence="4"/>
<comment type="similarity">
    <text evidence="4 5">Belongs to the RlpA family.</text>
</comment>
<keyword evidence="3 4" id="KW-0961">Cell wall biogenesis/degradation</keyword>
<evidence type="ECO:0000313" key="7">
    <source>
        <dbReference type="EMBL" id="GAA0622717.1"/>
    </source>
</evidence>
<dbReference type="CDD" id="cd22268">
    <property type="entry name" value="DPBB_RlpA-like"/>
    <property type="match status" value="1"/>
</dbReference>
<keyword evidence="2 4" id="KW-0456">Lyase</keyword>
<evidence type="ECO:0000256" key="1">
    <source>
        <dbReference type="ARBA" id="ARBA00022729"/>
    </source>
</evidence>
<evidence type="ECO:0000256" key="5">
    <source>
        <dbReference type="RuleBase" id="RU003495"/>
    </source>
</evidence>
<dbReference type="PROSITE" id="PS51724">
    <property type="entry name" value="SPOR"/>
    <property type="match status" value="1"/>
</dbReference>
<dbReference type="Gene3D" id="2.40.40.10">
    <property type="entry name" value="RlpA-like domain"/>
    <property type="match status" value="1"/>
</dbReference>
<dbReference type="Proteomes" id="UP001501352">
    <property type="component" value="Unassembled WGS sequence"/>
</dbReference>
<dbReference type="Pfam" id="PF03330">
    <property type="entry name" value="DPBB_1"/>
    <property type="match status" value="1"/>
</dbReference>
<comment type="caution">
    <text evidence="7">The sequence shown here is derived from an EMBL/GenBank/DDBJ whole genome shotgun (WGS) entry which is preliminary data.</text>
</comment>
<dbReference type="EMBL" id="BAAAGA010000005">
    <property type="protein sequence ID" value="GAA0622717.1"/>
    <property type="molecule type" value="Genomic_DNA"/>
</dbReference>
<dbReference type="Pfam" id="PF05036">
    <property type="entry name" value="SPOR"/>
    <property type="match status" value="1"/>
</dbReference>
<evidence type="ECO:0000259" key="6">
    <source>
        <dbReference type="PROSITE" id="PS51724"/>
    </source>
</evidence>